<keyword evidence="2" id="KW-0732">Signal</keyword>
<gene>
    <name evidence="3" type="ORF">B0T10DRAFT_252307</name>
</gene>
<name>A0A9P9AQ56_9HYPO</name>
<dbReference type="EMBL" id="JAGPYM010000005">
    <property type="protein sequence ID" value="KAH6894451.1"/>
    <property type="molecule type" value="Genomic_DNA"/>
</dbReference>
<sequence length="183" mass="20115">MTLFQMLPFSLSLSLSLSVFFSHGRKLNEQELSSCATDTKNNPGSLSLVLFPARRRHSGVRGGSGKKGPRGTVHKEDRATGGRNSESTRSERADEWMDEEDAKRSICKGCEIVMAAIGEEELSCLLACSSFSSCPQSNPQGKRVMHSEHVLMFFMSFEDVCPSFDAPSQLKFLSLSLLSRPAC</sequence>
<comment type="caution">
    <text evidence="3">The sequence shown here is derived from an EMBL/GenBank/DDBJ whole genome shotgun (WGS) entry which is preliminary data.</text>
</comment>
<proteinExistence type="predicted"/>
<dbReference type="Proteomes" id="UP000777438">
    <property type="component" value="Unassembled WGS sequence"/>
</dbReference>
<accession>A0A9P9AQ56</accession>
<evidence type="ECO:0000313" key="3">
    <source>
        <dbReference type="EMBL" id="KAH6894451.1"/>
    </source>
</evidence>
<evidence type="ECO:0008006" key="5">
    <source>
        <dbReference type="Google" id="ProtNLM"/>
    </source>
</evidence>
<reference evidence="3 4" key="1">
    <citation type="journal article" date="2021" name="Nat. Commun.">
        <title>Genetic determinants of endophytism in the Arabidopsis root mycobiome.</title>
        <authorList>
            <person name="Mesny F."/>
            <person name="Miyauchi S."/>
            <person name="Thiergart T."/>
            <person name="Pickel B."/>
            <person name="Atanasova L."/>
            <person name="Karlsson M."/>
            <person name="Huettel B."/>
            <person name="Barry K.W."/>
            <person name="Haridas S."/>
            <person name="Chen C."/>
            <person name="Bauer D."/>
            <person name="Andreopoulos W."/>
            <person name="Pangilinan J."/>
            <person name="LaButti K."/>
            <person name="Riley R."/>
            <person name="Lipzen A."/>
            <person name="Clum A."/>
            <person name="Drula E."/>
            <person name="Henrissat B."/>
            <person name="Kohler A."/>
            <person name="Grigoriev I.V."/>
            <person name="Martin F.M."/>
            <person name="Hacquard S."/>
        </authorList>
    </citation>
    <scope>NUCLEOTIDE SEQUENCE [LARGE SCALE GENOMIC DNA]</scope>
    <source>
        <strain evidence="3 4">MPI-CAGE-CH-0241</strain>
    </source>
</reference>
<evidence type="ECO:0000256" key="1">
    <source>
        <dbReference type="SAM" id="MobiDB-lite"/>
    </source>
</evidence>
<organism evidence="3 4">
    <name type="scientific">Thelonectria olida</name>
    <dbReference type="NCBI Taxonomy" id="1576542"/>
    <lineage>
        <taxon>Eukaryota</taxon>
        <taxon>Fungi</taxon>
        <taxon>Dikarya</taxon>
        <taxon>Ascomycota</taxon>
        <taxon>Pezizomycotina</taxon>
        <taxon>Sordariomycetes</taxon>
        <taxon>Hypocreomycetidae</taxon>
        <taxon>Hypocreales</taxon>
        <taxon>Nectriaceae</taxon>
        <taxon>Thelonectria</taxon>
    </lineage>
</organism>
<feature type="region of interest" description="Disordered" evidence="1">
    <location>
        <begin position="56"/>
        <end position="96"/>
    </location>
</feature>
<keyword evidence="4" id="KW-1185">Reference proteome</keyword>
<evidence type="ECO:0000313" key="4">
    <source>
        <dbReference type="Proteomes" id="UP000777438"/>
    </source>
</evidence>
<feature type="compositionally biased region" description="Basic and acidic residues" evidence="1">
    <location>
        <begin position="73"/>
        <end position="95"/>
    </location>
</feature>
<feature type="signal peptide" evidence="2">
    <location>
        <begin position="1"/>
        <end position="18"/>
    </location>
</feature>
<feature type="chain" id="PRO_5040275743" description="Secreted protein" evidence="2">
    <location>
        <begin position="19"/>
        <end position="183"/>
    </location>
</feature>
<protein>
    <recommendedName>
        <fullName evidence="5">Secreted protein</fullName>
    </recommendedName>
</protein>
<dbReference type="AlphaFoldDB" id="A0A9P9AQ56"/>
<evidence type="ECO:0000256" key="2">
    <source>
        <dbReference type="SAM" id="SignalP"/>
    </source>
</evidence>